<dbReference type="OrthoDB" id="9157018at2"/>
<dbReference type="EMBL" id="FNCY01000004">
    <property type="protein sequence ID" value="SDH23029.1"/>
    <property type="molecule type" value="Genomic_DNA"/>
</dbReference>
<accession>A0A1G8AQ38</accession>
<dbReference type="Gene3D" id="2.60.120.1110">
    <property type="match status" value="1"/>
</dbReference>
<organism evidence="1 2">
    <name type="scientific">Propionivibrio dicarboxylicus</name>
    <dbReference type="NCBI Taxonomy" id="83767"/>
    <lineage>
        <taxon>Bacteria</taxon>
        <taxon>Pseudomonadati</taxon>
        <taxon>Pseudomonadota</taxon>
        <taxon>Betaproteobacteria</taxon>
        <taxon>Rhodocyclales</taxon>
        <taxon>Rhodocyclaceae</taxon>
        <taxon>Propionivibrio</taxon>
    </lineage>
</organism>
<dbReference type="InterPro" id="IPR048922">
    <property type="entry name" value="Bbp16"/>
</dbReference>
<dbReference type="Proteomes" id="UP000198607">
    <property type="component" value="Unassembled WGS sequence"/>
</dbReference>
<protein>
    <submittedName>
        <fullName evidence="1">Uncharacterized protein</fullName>
    </submittedName>
</protein>
<sequence length="154" mass="15711">MLLDDRLEFADATALNTGGAGTYLIGDVIDLKPSTTNNNTTVDLEGSDLYFVVQVDTAATSGGSATGQFKLASDAQAAIATDGSATEHIASQAIAVASLTAGKLVFAGKLPSGSYERYLGVLQVTGTAAFTAGKINAFLTADPALWRAYADNVA</sequence>
<name>A0A1G8AQ38_9RHOO</name>
<dbReference type="AlphaFoldDB" id="A0A1G8AQ38"/>
<keyword evidence="2" id="KW-1185">Reference proteome</keyword>
<reference evidence="1 2" key="1">
    <citation type="submission" date="2016-10" db="EMBL/GenBank/DDBJ databases">
        <authorList>
            <person name="de Groot N.N."/>
        </authorList>
    </citation>
    <scope>NUCLEOTIDE SEQUENCE [LARGE SCALE GENOMIC DNA]</scope>
    <source>
        <strain evidence="1 2">DSM 5885</strain>
    </source>
</reference>
<dbReference type="Pfam" id="PF21190">
    <property type="entry name" value="Bbp16"/>
    <property type="match status" value="1"/>
</dbReference>
<dbReference type="STRING" id="83767.SAMN05660652_01459"/>
<evidence type="ECO:0000313" key="1">
    <source>
        <dbReference type="EMBL" id="SDH23029.1"/>
    </source>
</evidence>
<proteinExistence type="predicted"/>
<dbReference type="RefSeq" id="WP_091936019.1">
    <property type="nucleotide sequence ID" value="NZ_FNCY01000004.1"/>
</dbReference>
<evidence type="ECO:0000313" key="2">
    <source>
        <dbReference type="Proteomes" id="UP000198607"/>
    </source>
</evidence>
<gene>
    <name evidence="1" type="ORF">SAMN05660652_01459</name>
</gene>